<dbReference type="EMBL" id="VTPC01090977">
    <property type="protein sequence ID" value="KAF2880372.1"/>
    <property type="molecule type" value="Genomic_DNA"/>
</dbReference>
<feature type="compositionally biased region" description="Low complexity" evidence="1">
    <location>
        <begin position="273"/>
        <end position="285"/>
    </location>
</feature>
<sequence length="1065" mass="123094">MHRCPFLQCCQIAGSNSVLIPIKVDAVDYLPCTENIDAAAMTVAQRILENHIPQGYALTDYYPVTQTGRNPHRWIAQYRRLDNIYRQDCDYLTDVRASFRQSCPPGCDISQVLISDSPNRQFIQVQILVNCRCIKIPRRKRNELFGPIVLKNCQIRKWNDKEKEKHIYQIEAPSGQVSPNETYQANNEVYFESNCLFEKSVNTDETTKKVTDWINEQNFNEASVTVPESNLKNERVVILNVQNLKLNFKNNGLDAETTEITENSKCNNRLDSESLQPSESSYVSPSEEDDSDKDYIPDFEDDSQNTEKDSFVHVDLSSRSNSDESFILDKEDRIAIELASDNINIQRAIFSNSEQISNKLQKQKKKLTNKLFQCKFCDGHIPNKNFMRHLQRRHKDESEVIDIFKLEKGSKERRLAFQLLRNNTNFDLFLTGVVKPNRQVIETDNKQKTIFYPCPYCKGIFSKNYLSRHAKNCVLRDSVNSKSNVLTYSQTVTACAMDPVNVISKLNVKEQVFNSMKPDDIAFEAKKDLLIANFGESYLKKHKRERMAYACSNRMRELSRLLLSFREIMNDNKITLKELLHPKHFDNVLFAARRVVGFDFEKKTFKAPSLAMHLGTSLKLVSDELVHLILKQSRGFKCKSAEDAKTWLTNIKYFKCLVESRWNIEMASLANKELQEKRWNKPLLLPLVNDVKTFRDAVTKMAGDAIDQLDKGNHNKKTFKLLNQCVLSLLVIFNRRRIGDVQYLKIQDYKTDKKSDYTDFESVLTDAEKALTNNYKRVLNGGKGSRAVVILIPQELEVMINVLLKYRDDYILDKDNNYVFAMPDSKIKWGKGDVALRSLTKKIQLQNPEAISSNRLRKQIATVTQILNLKPEEAKQFANFMGHTQKTHEEFYELPVDIYQTAKVSKLLLMMEKGTVPVEYKGKSLAEINFDADLEYVEEDRNEGEEDERPGFYESQKPVEIVKDIQENDLFPSVSSSVSINQEKDFLDSEHQNSLAKRFKPNKGQRSNWSNKELLLLKKEFFTYISKGTYPSGEQIKEFLNKTNIDRTVAVVKSKIQHLIKIKSN</sequence>
<dbReference type="OrthoDB" id="6753065at2759"/>
<accession>A0A8K0C9S7</accession>
<dbReference type="AlphaFoldDB" id="A0A8K0C9S7"/>
<evidence type="ECO:0000313" key="3">
    <source>
        <dbReference type="Proteomes" id="UP000801492"/>
    </source>
</evidence>
<feature type="compositionally biased region" description="Acidic residues" evidence="1">
    <location>
        <begin position="286"/>
        <end position="304"/>
    </location>
</feature>
<proteinExistence type="predicted"/>
<name>A0A8K0C9S7_IGNLU</name>
<dbReference type="PANTHER" id="PTHR33480">
    <property type="entry name" value="SET DOMAIN-CONTAINING PROTEIN-RELATED"/>
    <property type="match status" value="1"/>
</dbReference>
<protein>
    <submittedName>
        <fullName evidence="2">Uncharacterized protein</fullName>
    </submittedName>
</protein>
<keyword evidence="3" id="KW-1185">Reference proteome</keyword>
<dbReference type="Proteomes" id="UP000801492">
    <property type="component" value="Unassembled WGS sequence"/>
</dbReference>
<organism evidence="2 3">
    <name type="scientific">Ignelater luminosus</name>
    <name type="common">Cucubano</name>
    <name type="synonym">Pyrophorus luminosus</name>
    <dbReference type="NCBI Taxonomy" id="2038154"/>
    <lineage>
        <taxon>Eukaryota</taxon>
        <taxon>Metazoa</taxon>
        <taxon>Ecdysozoa</taxon>
        <taxon>Arthropoda</taxon>
        <taxon>Hexapoda</taxon>
        <taxon>Insecta</taxon>
        <taxon>Pterygota</taxon>
        <taxon>Neoptera</taxon>
        <taxon>Endopterygota</taxon>
        <taxon>Coleoptera</taxon>
        <taxon>Polyphaga</taxon>
        <taxon>Elateriformia</taxon>
        <taxon>Elateroidea</taxon>
        <taxon>Elateridae</taxon>
        <taxon>Agrypninae</taxon>
        <taxon>Pyrophorini</taxon>
        <taxon>Ignelater</taxon>
    </lineage>
</organism>
<reference evidence="2" key="1">
    <citation type="submission" date="2019-08" db="EMBL/GenBank/DDBJ databases">
        <title>The genome of the North American firefly Photinus pyralis.</title>
        <authorList>
            <consortium name="Photinus pyralis genome working group"/>
            <person name="Fallon T.R."/>
            <person name="Sander Lower S.E."/>
            <person name="Weng J.-K."/>
        </authorList>
    </citation>
    <scope>NUCLEOTIDE SEQUENCE</scope>
    <source>
        <strain evidence="2">TRF0915ILg1</strain>
        <tissue evidence="2">Whole body</tissue>
    </source>
</reference>
<comment type="caution">
    <text evidence="2">The sequence shown here is derived from an EMBL/GenBank/DDBJ whole genome shotgun (WGS) entry which is preliminary data.</text>
</comment>
<feature type="region of interest" description="Disordered" evidence="1">
    <location>
        <begin position="264"/>
        <end position="308"/>
    </location>
</feature>
<dbReference type="PANTHER" id="PTHR33480:SF1">
    <property type="entry name" value="TYR RECOMBINASE DOMAIN-CONTAINING PROTEIN"/>
    <property type="match status" value="1"/>
</dbReference>
<gene>
    <name evidence="2" type="ORF">ILUMI_25788</name>
</gene>
<evidence type="ECO:0000313" key="2">
    <source>
        <dbReference type="EMBL" id="KAF2880372.1"/>
    </source>
</evidence>
<evidence type="ECO:0000256" key="1">
    <source>
        <dbReference type="SAM" id="MobiDB-lite"/>
    </source>
</evidence>